<evidence type="ECO:0000256" key="4">
    <source>
        <dbReference type="ARBA" id="ARBA00022692"/>
    </source>
</evidence>
<dbReference type="GO" id="GO:0072546">
    <property type="term" value="C:EMC complex"/>
    <property type="evidence" value="ECO:0007669"/>
    <property type="project" value="InterPro"/>
</dbReference>
<keyword evidence="13" id="KW-1185">Reference proteome</keyword>
<dbReference type="AlphaFoldDB" id="A0A448WJQ6"/>
<dbReference type="GO" id="GO:0034975">
    <property type="term" value="P:protein folding in endoplasmic reticulum"/>
    <property type="evidence" value="ECO:0007669"/>
    <property type="project" value="TreeGrafter"/>
</dbReference>
<evidence type="ECO:0000256" key="5">
    <source>
        <dbReference type="ARBA" id="ARBA00022729"/>
    </source>
</evidence>
<comment type="subcellular location">
    <subcellularLocation>
        <location evidence="1">Endoplasmic reticulum membrane</location>
        <topology evidence="1">Single-pass type I membrane protein</topology>
    </subcellularLocation>
</comment>
<dbReference type="PANTHER" id="PTHR21573:SF0">
    <property type="entry name" value="ER MEMBRANE PROTEIN COMPLEX SUBUNIT 1"/>
    <property type="match status" value="1"/>
</dbReference>
<dbReference type="PANTHER" id="PTHR21573">
    <property type="entry name" value="ER MEMBRANE PROTEIN COMPLEX SUBUNIT 1"/>
    <property type="match status" value="1"/>
</dbReference>
<name>A0A448WJQ6_9PLAT</name>
<keyword evidence="4" id="KW-0812">Transmembrane</keyword>
<accession>A0A448WJQ6</accession>
<dbReference type="InterPro" id="IPR011678">
    <property type="entry name" value="EMC1_C"/>
</dbReference>
<keyword evidence="8" id="KW-0472">Membrane</keyword>
<feature type="region of interest" description="Disordered" evidence="10">
    <location>
        <begin position="1"/>
        <end position="47"/>
    </location>
</feature>
<evidence type="ECO:0000256" key="3">
    <source>
        <dbReference type="ARBA" id="ARBA00020824"/>
    </source>
</evidence>
<feature type="compositionally biased region" description="Basic and acidic residues" evidence="10">
    <location>
        <begin position="77"/>
        <end position="88"/>
    </location>
</feature>
<dbReference type="InterPro" id="IPR026895">
    <property type="entry name" value="EMC1"/>
</dbReference>
<protein>
    <recommendedName>
        <fullName evidence="3">ER membrane protein complex subunit 1</fullName>
    </recommendedName>
</protein>
<evidence type="ECO:0000256" key="1">
    <source>
        <dbReference type="ARBA" id="ARBA00004115"/>
    </source>
</evidence>
<gene>
    <name evidence="12" type="ORF">PXEA_LOCUS6901</name>
</gene>
<dbReference type="OrthoDB" id="28092at2759"/>
<evidence type="ECO:0000313" key="12">
    <source>
        <dbReference type="EMBL" id="VEL13461.1"/>
    </source>
</evidence>
<feature type="domain" description="ER membrane protein complex subunit 1 C-terminal" evidence="11">
    <location>
        <begin position="108"/>
        <end position="277"/>
    </location>
</feature>
<sequence length="277" mass="29497">MFEATGLPSGSFSSSSSGLSNGPSSPSTSPRPTSLNNRQIEPPGRSAQLIPTPWQLFLHHLLPAPLAGLLHGSDRSDLKADAQGDHSVRVSVGKRGASQTSSTSSSAAATTFSSLERAAMAAAPNPAQGLGLTPHIVQRAYILGTPARPGGSAVSITERGITAKSILFALENGGIIELPKTILDPRRSLEMTQELQEEGLEPYMPELPLSTYAIITYNQSVQAIRRIHTAPSGLESTSLLFAYDLFFTRIAPSKTYDLLKDDFDHTFILTVTLGMIV</sequence>
<keyword evidence="6" id="KW-0256">Endoplasmic reticulum</keyword>
<evidence type="ECO:0000256" key="9">
    <source>
        <dbReference type="ARBA" id="ARBA00023180"/>
    </source>
</evidence>
<feature type="compositionally biased region" description="Low complexity" evidence="10">
    <location>
        <begin position="1"/>
        <end position="37"/>
    </location>
</feature>
<keyword evidence="7" id="KW-1133">Transmembrane helix</keyword>
<comment type="caution">
    <text evidence="12">The sequence shown here is derived from an EMBL/GenBank/DDBJ whole genome shotgun (WGS) entry which is preliminary data.</text>
</comment>
<feature type="compositionally biased region" description="Low complexity" evidence="10">
    <location>
        <begin position="97"/>
        <end position="108"/>
    </location>
</feature>
<evidence type="ECO:0000256" key="6">
    <source>
        <dbReference type="ARBA" id="ARBA00022824"/>
    </source>
</evidence>
<proteinExistence type="inferred from homology"/>
<evidence type="ECO:0000256" key="10">
    <source>
        <dbReference type="SAM" id="MobiDB-lite"/>
    </source>
</evidence>
<dbReference type="Pfam" id="PF07774">
    <property type="entry name" value="EMC1_C"/>
    <property type="match status" value="1"/>
</dbReference>
<evidence type="ECO:0000256" key="2">
    <source>
        <dbReference type="ARBA" id="ARBA00007904"/>
    </source>
</evidence>
<comment type="similarity">
    <text evidence="2">Belongs to the EMC1 family.</text>
</comment>
<evidence type="ECO:0000256" key="7">
    <source>
        <dbReference type="ARBA" id="ARBA00022989"/>
    </source>
</evidence>
<dbReference type="Proteomes" id="UP000784294">
    <property type="component" value="Unassembled WGS sequence"/>
</dbReference>
<feature type="region of interest" description="Disordered" evidence="10">
    <location>
        <begin position="77"/>
        <end position="108"/>
    </location>
</feature>
<dbReference type="EMBL" id="CAAALY010017854">
    <property type="protein sequence ID" value="VEL13461.1"/>
    <property type="molecule type" value="Genomic_DNA"/>
</dbReference>
<evidence type="ECO:0000259" key="11">
    <source>
        <dbReference type="Pfam" id="PF07774"/>
    </source>
</evidence>
<organism evidence="12 13">
    <name type="scientific">Protopolystoma xenopodis</name>
    <dbReference type="NCBI Taxonomy" id="117903"/>
    <lineage>
        <taxon>Eukaryota</taxon>
        <taxon>Metazoa</taxon>
        <taxon>Spiralia</taxon>
        <taxon>Lophotrochozoa</taxon>
        <taxon>Platyhelminthes</taxon>
        <taxon>Monogenea</taxon>
        <taxon>Polyopisthocotylea</taxon>
        <taxon>Polystomatidea</taxon>
        <taxon>Polystomatidae</taxon>
        <taxon>Protopolystoma</taxon>
    </lineage>
</organism>
<keyword evidence="9" id="KW-0325">Glycoprotein</keyword>
<keyword evidence="5" id="KW-0732">Signal</keyword>
<feature type="non-terminal residue" evidence="12">
    <location>
        <position position="277"/>
    </location>
</feature>
<evidence type="ECO:0000313" key="13">
    <source>
        <dbReference type="Proteomes" id="UP000784294"/>
    </source>
</evidence>
<evidence type="ECO:0000256" key="8">
    <source>
        <dbReference type="ARBA" id="ARBA00023136"/>
    </source>
</evidence>
<reference evidence="12" key="1">
    <citation type="submission" date="2018-11" db="EMBL/GenBank/DDBJ databases">
        <authorList>
            <consortium name="Pathogen Informatics"/>
        </authorList>
    </citation>
    <scope>NUCLEOTIDE SEQUENCE</scope>
</reference>